<evidence type="ECO:0000256" key="1">
    <source>
        <dbReference type="SAM" id="SignalP"/>
    </source>
</evidence>
<organism evidence="2 3">
    <name type="scientific">Penicillium malachiteum</name>
    <dbReference type="NCBI Taxonomy" id="1324776"/>
    <lineage>
        <taxon>Eukaryota</taxon>
        <taxon>Fungi</taxon>
        <taxon>Dikarya</taxon>
        <taxon>Ascomycota</taxon>
        <taxon>Pezizomycotina</taxon>
        <taxon>Eurotiomycetes</taxon>
        <taxon>Eurotiomycetidae</taxon>
        <taxon>Eurotiales</taxon>
        <taxon>Aspergillaceae</taxon>
        <taxon>Penicillium</taxon>
    </lineage>
</organism>
<keyword evidence="3" id="KW-1185">Reference proteome</keyword>
<evidence type="ECO:0000313" key="2">
    <source>
        <dbReference type="EMBL" id="KAJ5724921.1"/>
    </source>
</evidence>
<feature type="signal peptide" evidence="1">
    <location>
        <begin position="1"/>
        <end position="19"/>
    </location>
</feature>
<protein>
    <submittedName>
        <fullName evidence="2">Uncharacterized protein</fullName>
    </submittedName>
</protein>
<dbReference type="EMBL" id="JAQJAN010000008">
    <property type="protein sequence ID" value="KAJ5724921.1"/>
    <property type="molecule type" value="Genomic_DNA"/>
</dbReference>
<dbReference type="AlphaFoldDB" id="A0AAD6MVW6"/>
<gene>
    <name evidence="2" type="ORF">N7493_006649</name>
</gene>
<feature type="chain" id="PRO_5041957743" evidence="1">
    <location>
        <begin position="20"/>
        <end position="207"/>
    </location>
</feature>
<comment type="caution">
    <text evidence="2">The sequence shown here is derived from an EMBL/GenBank/DDBJ whole genome shotgun (WGS) entry which is preliminary data.</text>
</comment>
<accession>A0AAD6MVW6</accession>
<keyword evidence="1" id="KW-0732">Signal</keyword>
<sequence length="207" mass="21925">MLSLVSILALAILESSVLARPQGARRDISGPFKLYAYGTDISGLPIYYSNGSDSRNVLYWAAQLTSETGTAQIGDDSSNPGDKIPIYVTSASGDDPSTWIAHPDNTTSLGTKLVFSTDGVASNSNLVSCVNKTGLTNPVNFLNAGSNSSSDLTDVWTLYGTTVLISEDGANFYAQSTDEDGWYNLVWSSSVDASTDNVLLTLLAESQ</sequence>
<reference evidence="2" key="2">
    <citation type="submission" date="2023-01" db="EMBL/GenBank/DDBJ databases">
        <authorList>
            <person name="Petersen C."/>
        </authorList>
    </citation>
    <scope>NUCLEOTIDE SEQUENCE</scope>
    <source>
        <strain evidence="2">IBT 17514</strain>
    </source>
</reference>
<name>A0AAD6MVW6_9EURO</name>
<proteinExistence type="predicted"/>
<reference evidence="2" key="1">
    <citation type="journal article" date="2023" name="IMA Fungus">
        <title>Comparative genomic study of the Penicillium genus elucidates a diverse pangenome and 15 lateral gene transfer events.</title>
        <authorList>
            <person name="Petersen C."/>
            <person name="Sorensen T."/>
            <person name="Nielsen M.R."/>
            <person name="Sondergaard T.E."/>
            <person name="Sorensen J.L."/>
            <person name="Fitzpatrick D.A."/>
            <person name="Frisvad J.C."/>
            <person name="Nielsen K.L."/>
        </authorList>
    </citation>
    <scope>NUCLEOTIDE SEQUENCE</scope>
    <source>
        <strain evidence="2">IBT 17514</strain>
    </source>
</reference>
<dbReference type="Proteomes" id="UP001215712">
    <property type="component" value="Unassembled WGS sequence"/>
</dbReference>
<evidence type="ECO:0000313" key="3">
    <source>
        <dbReference type="Proteomes" id="UP001215712"/>
    </source>
</evidence>